<evidence type="ECO:0000259" key="4">
    <source>
        <dbReference type="PROSITE" id="PS51891"/>
    </source>
</evidence>
<dbReference type="Proteomes" id="UP000234483">
    <property type="component" value="Unassembled WGS sequence"/>
</dbReference>
<dbReference type="AlphaFoldDB" id="A0A2N5CUK1"/>
<organism evidence="6 7">
    <name type="scientific">Caulobacter flavus</name>
    <dbReference type="NCBI Taxonomy" id="1679497"/>
    <lineage>
        <taxon>Bacteria</taxon>
        <taxon>Pseudomonadati</taxon>
        <taxon>Pseudomonadota</taxon>
        <taxon>Alphaproteobacteria</taxon>
        <taxon>Caulobacterales</taxon>
        <taxon>Caulobacteraceae</taxon>
        <taxon>Caulobacter</taxon>
    </lineage>
</organism>
<dbReference type="PROSITE" id="PS51891">
    <property type="entry name" value="CENP_V_GFA"/>
    <property type="match status" value="1"/>
</dbReference>
<keyword evidence="2" id="KW-0479">Metal-binding</keyword>
<dbReference type="PANTHER" id="PTHR28620:SF1">
    <property type="entry name" value="CENP-V_GFA DOMAIN-CONTAINING PROTEIN"/>
    <property type="match status" value="1"/>
</dbReference>
<name>A0A2N5CUK1_9CAUL</name>
<keyword evidence="8" id="KW-1185">Reference proteome</keyword>
<reference evidence="6 7" key="1">
    <citation type="submission" date="2017-12" db="EMBL/GenBank/DDBJ databases">
        <title>The genome sequence of Caulobacter flavus CGMCC1 15093.</title>
        <authorList>
            <person name="Gao J."/>
            <person name="Mao X."/>
            <person name="Sun J."/>
        </authorList>
    </citation>
    <scope>NUCLEOTIDE SEQUENCE [LARGE SCALE GENOMIC DNA]</scope>
    <source>
        <strain evidence="6 7">CGMCC1 15093</strain>
    </source>
</reference>
<gene>
    <name evidence="5" type="ORF">C1707_16875</name>
    <name evidence="6" type="ORF">CFHF_10710</name>
</gene>
<dbReference type="GO" id="GO:0046872">
    <property type="term" value="F:metal ion binding"/>
    <property type="evidence" value="ECO:0007669"/>
    <property type="project" value="UniProtKB-KW"/>
</dbReference>
<comment type="similarity">
    <text evidence="1">Belongs to the Gfa family.</text>
</comment>
<evidence type="ECO:0000313" key="6">
    <source>
        <dbReference type="EMBL" id="PLR16947.1"/>
    </source>
</evidence>
<dbReference type="InterPro" id="IPR011057">
    <property type="entry name" value="Mss4-like_sf"/>
</dbReference>
<protein>
    <submittedName>
        <fullName evidence="6">Aldehyde-activating protein</fullName>
    </submittedName>
</protein>
<evidence type="ECO:0000313" key="7">
    <source>
        <dbReference type="Proteomes" id="UP000234483"/>
    </source>
</evidence>
<dbReference type="Gene3D" id="2.170.150.70">
    <property type="match status" value="1"/>
</dbReference>
<dbReference type="KEGG" id="cfh:C1707_16875"/>
<dbReference type="GO" id="GO:0016846">
    <property type="term" value="F:carbon-sulfur lyase activity"/>
    <property type="evidence" value="ECO:0007669"/>
    <property type="project" value="InterPro"/>
</dbReference>
<sequence length="122" mass="13642">MSVKGSCHCGATQFEVETAPTELTDCNCSFCSKRGNLVAYYQPSSFKLLTSRDRVSTYQWGDYMGSHHHCAICGCGTYSQFPDFSSGEADYDNPRVSINVRLLNDFDLTPLPVVHLNGRDDW</sequence>
<evidence type="ECO:0000256" key="2">
    <source>
        <dbReference type="ARBA" id="ARBA00022723"/>
    </source>
</evidence>
<dbReference type="Pfam" id="PF04828">
    <property type="entry name" value="GFA"/>
    <property type="match status" value="1"/>
</dbReference>
<feature type="domain" description="CENP-V/GFA" evidence="4">
    <location>
        <begin position="3"/>
        <end position="122"/>
    </location>
</feature>
<reference evidence="5 8" key="2">
    <citation type="submission" date="2018-01" db="EMBL/GenBank/DDBJ databases">
        <title>Complete genome sequence of Caulobacter flavus RHGG3.</title>
        <authorList>
            <person name="Yang E."/>
        </authorList>
    </citation>
    <scope>NUCLEOTIDE SEQUENCE [LARGE SCALE GENOMIC DNA]</scope>
    <source>
        <strain evidence="5 8">RHGG3</strain>
    </source>
</reference>
<proteinExistence type="inferred from homology"/>
<dbReference type="RefSeq" id="WP_101713001.1">
    <property type="nucleotide sequence ID" value="NZ_CP026100.1"/>
</dbReference>
<keyword evidence="3" id="KW-0862">Zinc</keyword>
<accession>A0A2N5CUK1</accession>
<dbReference type="OrthoDB" id="9805575at2"/>
<dbReference type="InterPro" id="IPR052355">
    <property type="entry name" value="CENP-V-like"/>
</dbReference>
<evidence type="ECO:0000313" key="5">
    <source>
        <dbReference type="EMBL" id="AYV47794.1"/>
    </source>
</evidence>
<dbReference type="Proteomes" id="UP000281192">
    <property type="component" value="Chromosome"/>
</dbReference>
<dbReference type="PANTHER" id="PTHR28620">
    <property type="entry name" value="CENTROMERE PROTEIN V"/>
    <property type="match status" value="1"/>
</dbReference>
<evidence type="ECO:0000256" key="1">
    <source>
        <dbReference type="ARBA" id="ARBA00005495"/>
    </source>
</evidence>
<evidence type="ECO:0000256" key="3">
    <source>
        <dbReference type="ARBA" id="ARBA00022833"/>
    </source>
</evidence>
<dbReference type="EMBL" id="PJRQ01000019">
    <property type="protein sequence ID" value="PLR16947.1"/>
    <property type="molecule type" value="Genomic_DNA"/>
</dbReference>
<dbReference type="InterPro" id="IPR006913">
    <property type="entry name" value="CENP-V/GFA"/>
</dbReference>
<dbReference type="EMBL" id="CP026100">
    <property type="protein sequence ID" value="AYV47794.1"/>
    <property type="molecule type" value="Genomic_DNA"/>
</dbReference>
<dbReference type="SUPFAM" id="SSF51316">
    <property type="entry name" value="Mss4-like"/>
    <property type="match status" value="1"/>
</dbReference>
<evidence type="ECO:0000313" key="8">
    <source>
        <dbReference type="Proteomes" id="UP000281192"/>
    </source>
</evidence>